<dbReference type="OrthoDB" id="6071905at2"/>
<protein>
    <submittedName>
        <fullName evidence="2">Peptidase M19</fullName>
    </submittedName>
</protein>
<sequence length="738" mass="78404">MRHFKFWTISAVVLLSLSACSRSSAPDQSVTPGIPETPESRYDLANGCFALKSVSANAFEVQGSDGSYAATAPAVAGAEPLYLKPTGLGKYICYAKDKTMIAVSGGGVGSANAPSEAANWTINTTSNGKYTITSESAGKSLATDASGKLILSDTAGTFNFVPTSGCTSYPEMPVDIEGATYKGQGVNKRVIGFADGHTHMGMSSEMSDGSGNIGPSAGGALYGMPFHRFGVTEALKNCVGVHGPNGLLDPDTIVHTAPTPHETLGWPSFIGWPTAGSNTHQAMYYKWVERAWMSGLRLQVNLGTNINALCELAKTFVTVTNPGNITSECNDMAVGVKQVSYLHAIEDYIDAQEGGPGKGWYRIVETPEEARKVINQGKLAVVPGVEFADLFDCTVNYVGPIETIGCTKEDIDKQIDRLYAMGVRQIYPAHDVNSALGGTGIFSPLALNLIGFLQTGAFWQTKDCPAVPYLTAAPGTPDGGNKADFYQAGAVMTTAIPGTGNDPLTQAVFALTGGVLPIYPPGYQCNKREITDLGRYAVQQIMKKKMIIDVDHADILEKGVIIEMAKAQKPGYPLVSMHGAHGGLSVEMAKDILNLGGVIYPYKPNGRGQAEFLQRLKPIWPAGRPLAEGYGFDGNGFGGLATPRGAGSTPVKYPFTMFSGPGWGPQFAAAGIKPITVNKLTIPESGKNWDIDVDGTAMYGMVPDFVEETRIEGGQEAIDALYNSAEAYLQMWEKVVNR</sequence>
<keyword evidence="1" id="KW-0732">Signal</keyword>
<accession>A0A2T5MG04</accession>
<dbReference type="AlphaFoldDB" id="A0A2T5MG04"/>
<gene>
    <name evidence="2" type="ORF">CJD38_09225</name>
</gene>
<reference evidence="2 3" key="1">
    <citation type="submission" date="2018-04" db="EMBL/GenBank/DDBJ databases">
        <title>Novel species isolated from glacier.</title>
        <authorList>
            <person name="Liu Q."/>
            <person name="Xin Y.-H."/>
        </authorList>
    </citation>
    <scope>NUCLEOTIDE SEQUENCE [LARGE SCALE GENOMIC DNA]</scope>
    <source>
        <strain evidence="2 3">GT1R17</strain>
    </source>
</reference>
<dbReference type="EMBL" id="QANS01000003">
    <property type="protein sequence ID" value="PTU31503.1"/>
    <property type="molecule type" value="Genomic_DNA"/>
</dbReference>
<feature type="chain" id="PRO_5015780855" evidence="1">
    <location>
        <begin position="26"/>
        <end position="738"/>
    </location>
</feature>
<keyword evidence="3" id="KW-1185">Reference proteome</keyword>
<name>A0A2T5MG04_9GAMM</name>
<dbReference type="Proteomes" id="UP000244248">
    <property type="component" value="Unassembled WGS sequence"/>
</dbReference>
<evidence type="ECO:0000313" key="2">
    <source>
        <dbReference type="EMBL" id="PTU31503.1"/>
    </source>
</evidence>
<evidence type="ECO:0000313" key="3">
    <source>
        <dbReference type="Proteomes" id="UP000244248"/>
    </source>
</evidence>
<dbReference type="PROSITE" id="PS51257">
    <property type="entry name" value="PROKAR_LIPOPROTEIN"/>
    <property type="match status" value="1"/>
</dbReference>
<proteinExistence type="predicted"/>
<organism evidence="2 3">
    <name type="scientific">Stenotrophobium rhamnosiphilum</name>
    <dbReference type="NCBI Taxonomy" id="2029166"/>
    <lineage>
        <taxon>Bacteria</taxon>
        <taxon>Pseudomonadati</taxon>
        <taxon>Pseudomonadota</taxon>
        <taxon>Gammaproteobacteria</taxon>
        <taxon>Nevskiales</taxon>
        <taxon>Nevskiaceae</taxon>
        <taxon>Stenotrophobium</taxon>
    </lineage>
</organism>
<dbReference type="RefSeq" id="WP_107940047.1">
    <property type="nucleotide sequence ID" value="NZ_QANS01000003.1"/>
</dbReference>
<dbReference type="Gene3D" id="3.20.20.140">
    <property type="entry name" value="Metal-dependent hydrolases"/>
    <property type="match status" value="1"/>
</dbReference>
<evidence type="ECO:0000256" key="1">
    <source>
        <dbReference type="SAM" id="SignalP"/>
    </source>
</evidence>
<dbReference type="InterPro" id="IPR032466">
    <property type="entry name" value="Metal_Hydrolase"/>
</dbReference>
<comment type="caution">
    <text evidence="2">The sequence shown here is derived from an EMBL/GenBank/DDBJ whole genome shotgun (WGS) entry which is preliminary data.</text>
</comment>
<dbReference type="SUPFAM" id="SSF51556">
    <property type="entry name" value="Metallo-dependent hydrolases"/>
    <property type="match status" value="1"/>
</dbReference>
<feature type="signal peptide" evidence="1">
    <location>
        <begin position="1"/>
        <end position="25"/>
    </location>
</feature>